<comment type="caution">
    <text evidence="1">The sequence shown here is derived from an EMBL/GenBank/DDBJ whole genome shotgun (WGS) entry which is preliminary data.</text>
</comment>
<reference evidence="1 2" key="1">
    <citation type="submission" date="2018-12" db="EMBL/GenBank/DDBJ databases">
        <authorList>
            <person name="Sun L."/>
            <person name="Chen Z."/>
        </authorList>
    </citation>
    <scope>NUCLEOTIDE SEQUENCE [LARGE SCALE GENOMIC DNA]</scope>
    <source>
        <strain evidence="1 2">LMG 29736</strain>
    </source>
</reference>
<gene>
    <name evidence="1" type="ORF">D5F11_004045</name>
</gene>
<proteinExistence type="predicted"/>
<protein>
    <submittedName>
        <fullName evidence="1">Uncharacterized protein</fullName>
    </submittedName>
</protein>
<organism evidence="1 2">
    <name type="scientific">Siminovitchia terrae</name>
    <name type="common">Bacillus terrae</name>
    <dbReference type="NCBI Taxonomy" id="1914933"/>
    <lineage>
        <taxon>Bacteria</taxon>
        <taxon>Bacillati</taxon>
        <taxon>Bacillota</taxon>
        <taxon>Bacilli</taxon>
        <taxon>Bacillales</taxon>
        <taxon>Bacillaceae</taxon>
        <taxon>Siminovitchia</taxon>
    </lineage>
</organism>
<name>A0A429XCN5_SIMTE</name>
<dbReference type="EMBL" id="QYTW02000002">
    <property type="protein sequence ID" value="RST61224.1"/>
    <property type="molecule type" value="Genomic_DNA"/>
</dbReference>
<evidence type="ECO:0000313" key="1">
    <source>
        <dbReference type="EMBL" id="RST61224.1"/>
    </source>
</evidence>
<dbReference type="Proteomes" id="UP000287296">
    <property type="component" value="Unassembled WGS sequence"/>
</dbReference>
<evidence type="ECO:0000313" key="2">
    <source>
        <dbReference type="Proteomes" id="UP000287296"/>
    </source>
</evidence>
<sequence length="61" mass="7218">MLKIHCPICRNVFQETDVVFLDIINTLIHLRCYTGPYNLITDKGTYKELSEKYSFLQELVH</sequence>
<accession>A0A429XCN5</accession>
<dbReference type="OrthoDB" id="2914487at2"/>
<dbReference type="AlphaFoldDB" id="A0A429XCN5"/>